<feature type="transmembrane region" description="Helical" evidence="1">
    <location>
        <begin position="6"/>
        <end position="28"/>
    </location>
</feature>
<accession>A0A6C0HJ53</accession>
<proteinExistence type="predicted"/>
<keyword evidence="1" id="KW-0812">Transmembrane</keyword>
<protein>
    <submittedName>
        <fullName evidence="2">Uncharacterized protein</fullName>
    </submittedName>
</protein>
<organism evidence="2">
    <name type="scientific">viral metagenome</name>
    <dbReference type="NCBI Taxonomy" id="1070528"/>
    <lineage>
        <taxon>unclassified sequences</taxon>
        <taxon>metagenomes</taxon>
        <taxon>organismal metagenomes</taxon>
    </lineage>
</organism>
<keyword evidence="1" id="KW-1133">Transmembrane helix</keyword>
<sequence>MHLNRLLASGFGRYLISILLGLGLATLFRKACKDRSCLSFNGPVISEIDGKTYQFGEYCYKYDLIPVKCDPKKRIVEIDDGAAKIVKEDQKKGTQSNPLLSMLGGK</sequence>
<name>A0A6C0HJ53_9ZZZZ</name>
<dbReference type="AlphaFoldDB" id="A0A6C0HJ53"/>
<evidence type="ECO:0000313" key="2">
    <source>
        <dbReference type="EMBL" id="QHT80185.1"/>
    </source>
</evidence>
<reference evidence="2" key="1">
    <citation type="journal article" date="2020" name="Nature">
        <title>Giant virus diversity and host interactions through global metagenomics.</title>
        <authorList>
            <person name="Schulz F."/>
            <person name="Roux S."/>
            <person name="Paez-Espino D."/>
            <person name="Jungbluth S."/>
            <person name="Walsh D.A."/>
            <person name="Denef V.J."/>
            <person name="McMahon K.D."/>
            <person name="Konstantinidis K.T."/>
            <person name="Eloe-Fadrosh E.A."/>
            <person name="Kyrpides N.C."/>
            <person name="Woyke T."/>
        </authorList>
    </citation>
    <scope>NUCLEOTIDE SEQUENCE</scope>
    <source>
        <strain evidence="2">GVMAG-M-3300023184-120</strain>
    </source>
</reference>
<dbReference type="EMBL" id="MN739966">
    <property type="protein sequence ID" value="QHT80185.1"/>
    <property type="molecule type" value="Genomic_DNA"/>
</dbReference>
<evidence type="ECO:0000256" key="1">
    <source>
        <dbReference type="SAM" id="Phobius"/>
    </source>
</evidence>
<keyword evidence="1" id="KW-0472">Membrane</keyword>